<dbReference type="AlphaFoldDB" id="A0A161X806"/>
<name>A0A161X806_9NOCA</name>
<evidence type="ECO:0000313" key="3">
    <source>
        <dbReference type="Proteomes" id="UP000076512"/>
    </source>
</evidence>
<dbReference type="Proteomes" id="UP000076512">
    <property type="component" value="Unassembled WGS sequence"/>
</dbReference>
<evidence type="ECO:0000313" key="1">
    <source>
        <dbReference type="EMBL" id="KZM69168.1"/>
    </source>
</evidence>
<reference evidence="2 4" key="2">
    <citation type="journal article" date="2019" name="ACS Chem. Biol.">
        <title>Identification and Mobilization of a Cryptic Antibiotic Biosynthesis Gene Locus from a Human-Pathogenic Nocardia Isolate.</title>
        <authorList>
            <person name="Herisse M."/>
            <person name="Ishida K."/>
            <person name="Porter J.L."/>
            <person name="Howden B."/>
            <person name="Hertweck C."/>
            <person name="Stinear T.P."/>
            <person name="Pidot S.J."/>
        </authorList>
    </citation>
    <scope>NUCLEOTIDE SEQUENCE [LARGE SCALE GENOMIC DNA]</scope>
    <source>
        <strain evidence="2 4">AUSMDU00012715</strain>
    </source>
</reference>
<sequence>MSDNPICTADVRPADLQEAHRLMQVHRACPRSCPSRRAALQVLVAAGHYRLSTRFGPTDDDRVAS</sequence>
<dbReference type="OrthoDB" id="4571225at2"/>
<protein>
    <submittedName>
        <fullName evidence="1">Uncharacterized protein</fullName>
    </submittedName>
</protein>
<keyword evidence="3" id="KW-1185">Reference proteome</keyword>
<dbReference type="Proteomes" id="UP000500953">
    <property type="component" value="Chromosome"/>
</dbReference>
<dbReference type="RefSeq" id="WP_067581399.1">
    <property type="nucleotide sequence ID" value="NZ_CP046173.1"/>
</dbReference>
<evidence type="ECO:0000313" key="4">
    <source>
        <dbReference type="Proteomes" id="UP000500953"/>
    </source>
</evidence>
<dbReference type="EMBL" id="LWGR01000021">
    <property type="protein sequence ID" value="KZM69168.1"/>
    <property type="molecule type" value="Genomic_DNA"/>
</dbReference>
<dbReference type="EMBL" id="CP046173">
    <property type="protein sequence ID" value="QIS17786.1"/>
    <property type="molecule type" value="Genomic_DNA"/>
</dbReference>
<organism evidence="1 3">
    <name type="scientific">Nocardia terpenica</name>
    <dbReference type="NCBI Taxonomy" id="455432"/>
    <lineage>
        <taxon>Bacteria</taxon>
        <taxon>Bacillati</taxon>
        <taxon>Actinomycetota</taxon>
        <taxon>Actinomycetes</taxon>
        <taxon>Mycobacteriales</taxon>
        <taxon>Nocardiaceae</taxon>
        <taxon>Nocardia</taxon>
    </lineage>
</organism>
<gene>
    <name evidence="1" type="ORF">AWN90_15745</name>
    <name evidence="2" type="ORF">F6W96_05140</name>
</gene>
<reference evidence="1 3" key="1">
    <citation type="submission" date="2016-04" db="EMBL/GenBank/DDBJ databases">
        <authorList>
            <person name="Evans L.H."/>
            <person name="Alamgir A."/>
            <person name="Owens N."/>
            <person name="Weber N.D."/>
            <person name="Virtaneva K."/>
            <person name="Barbian K."/>
            <person name="Babar A."/>
            <person name="Rosenke K."/>
        </authorList>
    </citation>
    <scope>NUCLEOTIDE SEQUENCE [LARGE SCALE GENOMIC DNA]</scope>
    <source>
        <strain evidence="1 3">IFM 0406</strain>
    </source>
</reference>
<evidence type="ECO:0000313" key="2">
    <source>
        <dbReference type="EMBL" id="QIS17786.1"/>
    </source>
</evidence>
<proteinExistence type="predicted"/>
<accession>A0A161X806</accession>